<evidence type="ECO:0000259" key="5">
    <source>
        <dbReference type="Pfam" id="PF00296"/>
    </source>
</evidence>
<sequence>MKIGVALPIAEREGQQVGYDEIRALALQAEDEGLDSIWFYDHLLFRSQGEPTRGIWECWTLLSALAEATKRAELGTLVLCTAFRNPALLAKMAVTLDAVSKGRLILGLGAGWHQPEFDAFGLPFDHLAGRFEEALSIIVPLVREGKVNFEGKYYSAKECEMAPGNIRAGGPPILIGASRPRMLELTARHADLWNTCWLGPVAALAPRLAPLEEARQKVGREAGKPGVTVGVSVHILAAGEEVPAAVDRERVIVGTVEEVGQALYDYQQAGAVHLICALRENTSQAYTRLAQAAQYCRKLQAQ</sequence>
<keyword evidence="1" id="KW-0285">Flavoprotein</keyword>
<evidence type="ECO:0000256" key="4">
    <source>
        <dbReference type="ARBA" id="ARBA00023033"/>
    </source>
</evidence>
<name>A0ABQ3UKR5_9CHLR</name>
<dbReference type="InterPro" id="IPR050172">
    <property type="entry name" value="SsuD_RutA_monooxygenase"/>
</dbReference>
<evidence type="ECO:0000256" key="2">
    <source>
        <dbReference type="ARBA" id="ARBA00022643"/>
    </source>
</evidence>
<keyword evidence="7" id="KW-1185">Reference proteome</keyword>
<evidence type="ECO:0000256" key="3">
    <source>
        <dbReference type="ARBA" id="ARBA00023002"/>
    </source>
</evidence>
<comment type="caution">
    <text evidence="6">The sequence shown here is derived from an EMBL/GenBank/DDBJ whole genome shotgun (WGS) entry which is preliminary data.</text>
</comment>
<feature type="domain" description="Luciferase-like" evidence="5">
    <location>
        <begin position="1"/>
        <end position="237"/>
    </location>
</feature>
<dbReference type="SUPFAM" id="SSF51679">
    <property type="entry name" value="Bacterial luciferase-like"/>
    <property type="match status" value="1"/>
</dbReference>
<dbReference type="PANTHER" id="PTHR42847">
    <property type="entry name" value="ALKANESULFONATE MONOOXYGENASE"/>
    <property type="match status" value="1"/>
</dbReference>
<organism evidence="6 7">
    <name type="scientific">Ktedonobacter robiniae</name>
    <dbReference type="NCBI Taxonomy" id="2778365"/>
    <lineage>
        <taxon>Bacteria</taxon>
        <taxon>Bacillati</taxon>
        <taxon>Chloroflexota</taxon>
        <taxon>Ktedonobacteria</taxon>
        <taxon>Ktedonobacterales</taxon>
        <taxon>Ktedonobacteraceae</taxon>
        <taxon>Ktedonobacter</taxon>
    </lineage>
</organism>
<dbReference type="Proteomes" id="UP000654345">
    <property type="component" value="Unassembled WGS sequence"/>
</dbReference>
<keyword evidence="4" id="KW-0503">Monooxygenase</keyword>
<dbReference type="Gene3D" id="3.20.20.30">
    <property type="entry name" value="Luciferase-like domain"/>
    <property type="match status" value="1"/>
</dbReference>
<proteinExistence type="predicted"/>
<keyword evidence="3" id="KW-0560">Oxidoreductase</keyword>
<reference evidence="6 7" key="1">
    <citation type="journal article" date="2021" name="Int. J. Syst. Evol. Microbiol.">
        <title>Reticulibacter mediterranei gen. nov., sp. nov., within the new family Reticulibacteraceae fam. nov., and Ktedonospora formicarum gen. nov., sp. nov., Ktedonobacter robiniae sp. nov., Dictyobacter formicarum sp. nov. and Dictyobacter arantiisoli sp. nov., belonging to the class Ktedonobacteria.</title>
        <authorList>
            <person name="Yabe S."/>
            <person name="Zheng Y."/>
            <person name="Wang C.M."/>
            <person name="Sakai Y."/>
            <person name="Abe K."/>
            <person name="Yokota A."/>
            <person name="Donadio S."/>
            <person name="Cavaletti L."/>
            <person name="Monciardini P."/>
        </authorList>
    </citation>
    <scope>NUCLEOTIDE SEQUENCE [LARGE SCALE GENOMIC DNA]</scope>
    <source>
        <strain evidence="6 7">SOSP1-30</strain>
    </source>
</reference>
<evidence type="ECO:0000313" key="7">
    <source>
        <dbReference type="Proteomes" id="UP000654345"/>
    </source>
</evidence>
<accession>A0ABQ3UKR5</accession>
<evidence type="ECO:0000313" key="6">
    <source>
        <dbReference type="EMBL" id="GHO53273.1"/>
    </source>
</evidence>
<dbReference type="EMBL" id="BNJG01000001">
    <property type="protein sequence ID" value="GHO53273.1"/>
    <property type="molecule type" value="Genomic_DNA"/>
</dbReference>
<gene>
    <name evidence="6" type="ORF">KSB_17480</name>
</gene>
<dbReference type="Pfam" id="PF00296">
    <property type="entry name" value="Bac_luciferase"/>
    <property type="match status" value="1"/>
</dbReference>
<protein>
    <submittedName>
        <fullName evidence="6">LLM class F420-dependent oxidoreductase</fullName>
    </submittedName>
</protein>
<keyword evidence="2" id="KW-0288">FMN</keyword>
<dbReference type="RefSeq" id="WP_201370121.1">
    <property type="nucleotide sequence ID" value="NZ_BNJG01000001.1"/>
</dbReference>
<dbReference type="InterPro" id="IPR036661">
    <property type="entry name" value="Luciferase-like_sf"/>
</dbReference>
<evidence type="ECO:0000256" key="1">
    <source>
        <dbReference type="ARBA" id="ARBA00022630"/>
    </source>
</evidence>
<dbReference type="InterPro" id="IPR011251">
    <property type="entry name" value="Luciferase-like_dom"/>
</dbReference>
<dbReference type="PANTHER" id="PTHR42847:SF4">
    <property type="entry name" value="ALKANESULFONATE MONOOXYGENASE-RELATED"/>
    <property type="match status" value="1"/>
</dbReference>